<feature type="domain" description="MOFRL-associated" evidence="2">
    <location>
        <begin position="13"/>
        <end position="209"/>
    </location>
</feature>
<organism evidence="3 4">
    <name type="scientific">Acidihalobacter ferrooxydans</name>
    <dbReference type="NCBI Taxonomy" id="1765967"/>
    <lineage>
        <taxon>Bacteria</taxon>
        <taxon>Pseudomonadati</taxon>
        <taxon>Pseudomonadota</taxon>
        <taxon>Gammaproteobacteria</taxon>
        <taxon>Chromatiales</taxon>
        <taxon>Ectothiorhodospiraceae</taxon>
        <taxon>Acidihalobacter</taxon>
    </lineage>
</organism>
<dbReference type="OrthoDB" id="9766552at2"/>
<evidence type="ECO:0000259" key="1">
    <source>
        <dbReference type="Pfam" id="PF05161"/>
    </source>
</evidence>
<evidence type="ECO:0000313" key="4">
    <source>
        <dbReference type="Proteomes" id="UP000243807"/>
    </source>
</evidence>
<keyword evidence="4" id="KW-1185">Reference proteome</keyword>
<reference evidence="3 4" key="1">
    <citation type="submission" date="2017-01" db="EMBL/GenBank/DDBJ databases">
        <title>Draft sequence of Acidihalobacter ferrooxidans strain DSM 14175 (strain V8).</title>
        <authorList>
            <person name="Khaleque H.N."/>
            <person name="Ramsay J.P."/>
            <person name="Murphy R.J.T."/>
            <person name="Kaksonen A.H."/>
            <person name="Boxall N.J."/>
            <person name="Watkin E.L.J."/>
        </authorList>
    </citation>
    <scope>NUCLEOTIDE SEQUENCE [LARGE SCALE GENOMIC DNA]</scope>
    <source>
        <strain evidence="3 4">V8</strain>
    </source>
</reference>
<evidence type="ECO:0008006" key="5">
    <source>
        <dbReference type="Google" id="ProtNLM"/>
    </source>
</evidence>
<dbReference type="GO" id="GO:0008887">
    <property type="term" value="F:glycerate kinase activity"/>
    <property type="evidence" value="ECO:0007669"/>
    <property type="project" value="InterPro"/>
</dbReference>
<dbReference type="Gene3D" id="3.40.1480.10">
    <property type="entry name" value="MOFRL domain"/>
    <property type="match status" value="1"/>
</dbReference>
<protein>
    <recommendedName>
        <fullName evidence="5">Hydroxypyruvate reductase</fullName>
    </recommendedName>
</protein>
<name>A0A1P8UID7_9GAMM</name>
<dbReference type="RefSeq" id="WP_076837236.1">
    <property type="nucleotide sequence ID" value="NZ_CP019434.1"/>
</dbReference>
<dbReference type="GO" id="GO:0005737">
    <property type="term" value="C:cytoplasm"/>
    <property type="evidence" value="ECO:0007669"/>
    <property type="project" value="TreeGrafter"/>
</dbReference>
<dbReference type="Pfam" id="PF05161">
    <property type="entry name" value="MOFRL"/>
    <property type="match status" value="1"/>
</dbReference>
<dbReference type="InterPro" id="IPR007835">
    <property type="entry name" value="MOFRL"/>
</dbReference>
<proteinExistence type="predicted"/>
<feature type="domain" description="MOFRL" evidence="1">
    <location>
        <begin position="296"/>
        <end position="401"/>
    </location>
</feature>
<dbReference type="EMBL" id="CP019434">
    <property type="protein sequence ID" value="APZ43596.1"/>
    <property type="molecule type" value="Genomic_DNA"/>
</dbReference>
<dbReference type="InterPro" id="IPR025286">
    <property type="entry name" value="MOFRL_assoc_dom"/>
</dbReference>
<dbReference type="Pfam" id="PF13660">
    <property type="entry name" value="DUF4147"/>
    <property type="match status" value="1"/>
</dbReference>
<dbReference type="InterPro" id="IPR038614">
    <property type="entry name" value="GK_N_sf"/>
</dbReference>
<dbReference type="PANTHER" id="PTHR12227:SF0">
    <property type="entry name" value="GLYCERATE KINASE"/>
    <property type="match status" value="1"/>
</dbReference>
<dbReference type="KEGG" id="afy:BW247_11270"/>
<evidence type="ECO:0000259" key="2">
    <source>
        <dbReference type="Pfam" id="PF13660"/>
    </source>
</evidence>
<dbReference type="Proteomes" id="UP000243807">
    <property type="component" value="Chromosome"/>
</dbReference>
<dbReference type="STRING" id="1765967.BW247_11270"/>
<gene>
    <name evidence="3" type="ORF">BW247_11270</name>
</gene>
<sequence>MDLDKAGARDLILRLFHAALSRVEGRAAVRDWLTMHPPEAGQWHVVAIGKAAASMALGAEEALGERLAAGLLITKHGYAPVGLHRPQRWTVRLAEHPVPGPGSLAAGADLLTFLAAVPAHGRVLFLLSGGASSLVEVLPDGCGLGELRRATTWLLGSGLEIAAMNRVRQRLSRIKGGRLRSYLGGRQARVLAISDVAGDDIRAIGSGLLAEPLDDPLPDVPEWLAGWISAAAHPAEYAAPVPHQVIAGLDDALTAAAQAAVSAGVEVHVPSERLYGDTAETATRIGEQLRDAAPGVWLWGGETTIRLPQRPGRGGRNQHFALAAAVALDRVPGVCLLAAGTDGTDGPTEDAGAIIDSGTLERGQLAGLDARTALTEADAGRFLEASGDLLTTGPTGTNVMDLVIAIKYERDHTTVPNAPESV</sequence>
<dbReference type="InterPro" id="IPR037035">
    <property type="entry name" value="GK-like_C_sf"/>
</dbReference>
<dbReference type="Gene3D" id="3.40.50.10180">
    <property type="entry name" value="Glycerate kinase, MOFRL-like N-terminal domain"/>
    <property type="match status" value="1"/>
</dbReference>
<dbReference type="AlphaFoldDB" id="A0A1P8UID7"/>
<evidence type="ECO:0000313" key="3">
    <source>
        <dbReference type="EMBL" id="APZ43596.1"/>
    </source>
</evidence>
<dbReference type="InterPro" id="IPR039760">
    <property type="entry name" value="MOFRL_protein"/>
</dbReference>
<dbReference type="PANTHER" id="PTHR12227">
    <property type="entry name" value="GLYCERATE KINASE"/>
    <property type="match status" value="1"/>
</dbReference>
<accession>A0A1P8UID7</accession>
<dbReference type="SUPFAM" id="SSF82544">
    <property type="entry name" value="GckA/TtuD-like"/>
    <property type="match status" value="1"/>
</dbReference>